<comment type="caution">
    <text evidence="1">The sequence shown here is derived from an EMBL/GenBank/DDBJ whole genome shotgun (WGS) entry which is preliminary data.</text>
</comment>
<dbReference type="Proteomes" id="UP001231189">
    <property type="component" value="Unassembled WGS sequence"/>
</dbReference>
<sequence length="76" mass="8485">MAKTTMQLVAPLVILTVLAVATITVTVVGADTSAKRRGQEIHLFEVTVRMLDDMDEDYNYELLATVLGRSVSWFIR</sequence>
<proteinExistence type="predicted"/>
<organism evidence="1 3">
    <name type="scientific">Lolium multiflorum</name>
    <name type="common">Italian ryegrass</name>
    <name type="synonym">Lolium perenne subsp. multiflorum</name>
    <dbReference type="NCBI Taxonomy" id="4521"/>
    <lineage>
        <taxon>Eukaryota</taxon>
        <taxon>Viridiplantae</taxon>
        <taxon>Streptophyta</taxon>
        <taxon>Embryophyta</taxon>
        <taxon>Tracheophyta</taxon>
        <taxon>Spermatophyta</taxon>
        <taxon>Magnoliopsida</taxon>
        <taxon>Liliopsida</taxon>
        <taxon>Poales</taxon>
        <taxon>Poaceae</taxon>
        <taxon>BOP clade</taxon>
        <taxon>Pooideae</taxon>
        <taxon>Poodae</taxon>
        <taxon>Poeae</taxon>
        <taxon>Poeae Chloroplast Group 2 (Poeae type)</taxon>
        <taxon>Loliodinae</taxon>
        <taxon>Loliinae</taxon>
        <taxon>Lolium</taxon>
    </lineage>
</organism>
<dbReference type="AlphaFoldDB" id="A0AAD8TLB8"/>
<gene>
    <name evidence="1" type="ORF">QYE76_045978</name>
    <name evidence="2" type="ORF">QYE76_045987</name>
</gene>
<evidence type="ECO:0000313" key="2">
    <source>
        <dbReference type="EMBL" id="KAK1685139.1"/>
    </source>
</evidence>
<keyword evidence="3" id="KW-1185">Reference proteome</keyword>
<accession>A0AAD8TLB8</accession>
<dbReference type="EMBL" id="JAUUTY010000002">
    <property type="protein sequence ID" value="KAK1685130.1"/>
    <property type="molecule type" value="Genomic_DNA"/>
</dbReference>
<evidence type="ECO:0000313" key="1">
    <source>
        <dbReference type="EMBL" id="KAK1685130.1"/>
    </source>
</evidence>
<dbReference type="EMBL" id="JAUUTY010000002">
    <property type="protein sequence ID" value="KAK1685139.1"/>
    <property type="molecule type" value="Genomic_DNA"/>
</dbReference>
<reference evidence="1" key="1">
    <citation type="submission" date="2023-07" db="EMBL/GenBank/DDBJ databases">
        <title>A chromosome-level genome assembly of Lolium multiflorum.</title>
        <authorList>
            <person name="Chen Y."/>
            <person name="Copetti D."/>
            <person name="Kolliker R."/>
            <person name="Studer B."/>
        </authorList>
    </citation>
    <scope>NUCLEOTIDE SEQUENCE</scope>
    <source>
        <strain evidence="1">02402/16</strain>
        <tissue evidence="1">Leaf</tissue>
    </source>
</reference>
<protein>
    <submittedName>
        <fullName evidence="1">Uncharacterized protein</fullName>
    </submittedName>
</protein>
<evidence type="ECO:0000313" key="3">
    <source>
        <dbReference type="Proteomes" id="UP001231189"/>
    </source>
</evidence>
<name>A0AAD8TLB8_LOLMU</name>